<evidence type="ECO:0000313" key="5">
    <source>
        <dbReference type="Proteomes" id="UP000054516"/>
    </source>
</evidence>
<dbReference type="SMART" id="SM00248">
    <property type="entry name" value="ANK"/>
    <property type="match status" value="10"/>
</dbReference>
<dbReference type="Proteomes" id="UP000054516">
    <property type="component" value="Unassembled WGS sequence"/>
</dbReference>
<dbReference type="PROSITE" id="PS50088">
    <property type="entry name" value="ANK_REPEAT"/>
    <property type="match status" value="8"/>
</dbReference>
<evidence type="ECO:0000313" key="4">
    <source>
        <dbReference type="EMBL" id="GAW25980.1"/>
    </source>
</evidence>
<dbReference type="EMBL" id="DF977462">
    <property type="protein sequence ID" value="GAW25980.1"/>
    <property type="molecule type" value="Genomic_DNA"/>
</dbReference>
<keyword evidence="5" id="KW-1185">Reference proteome</keyword>
<proteinExistence type="predicted"/>
<dbReference type="PANTHER" id="PTHR24198">
    <property type="entry name" value="ANKYRIN REPEAT AND PROTEIN KINASE DOMAIN-CONTAINING PROTEIN"/>
    <property type="match status" value="1"/>
</dbReference>
<feature type="repeat" description="ANK" evidence="3">
    <location>
        <begin position="138"/>
        <end position="170"/>
    </location>
</feature>
<dbReference type="OrthoDB" id="195446at2759"/>
<feature type="repeat" description="ANK" evidence="3">
    <location>
        <begin position="200"/>
        <end position="232"/>
    </location>
</feature>
<organism evidence="4">
    <name type="scientific">Rosellinia necatrix</name>
    <name type="common">White root-rot fungus</name>
    <dbReference type="NCBI Taxonomy" id="77044"/>
    <lineage>
        <taxon>Eukaryota</taxon>
        <taxon>Fungi</taxon>
        <taxon>Dikarya</taxon>
        <taxon>Ascomycota</taxon>
        <taxon>Pezizomycotina</taxon>
        <taxon>Sordariomycetes</taxon>
        <taxon>Xylariomycetidae</taxon>
        <taxon>Xylariales</taxon>
        <taxon>Xylariaceae</taxon>
        <taxon>Rosellinia</taxon>
    </lineage>
</organism>
<feature type="repeat" description="ANK" evidence="3">
    <location>
        <begin position="37"/>
        <end position="69"/>
    </location>
</feature>
<dbReference type="InterPro" id="IPR036770">
    <property type="entry name" value="Ankyrin_rpt-contain_sf"/>
</dbReference>
<keyword evidence="2 3" id="KW-0040">ANK repeat</keyword>
<feature type="repeat" description="ANK" evidence="3">
    <location>
        <begin position="268"/>
        <end position="300"/>
    </location>
</feature>
<gene>
    <name evidence="4" type="ORF">SAMD00023353_1701060</name>
</gene>
<dbReference type="STRING" id="77044.A0A1S8A8C1"/>
<name>A0A1S8A8C1_ROSNE</name>
<dbReference type="InterPro" id="IPR002110">
    <property type="entry name" value="Ankyrin_rpt"/>
</dbReference>
<feature type="repeat" description="ANK" evidence="3">
    <location>
        <begin position="73"/>
        <end position="105"/>
    </location>
</feature>
<dbReference type="OMA" id="CADANEY"/>
<dbReference type="AlphaFoldDB" id="A0A1S8A8C1"/>
<dbReference type="Pfam" id="PF12796">
    <property type="entry name" value="Ank_2"/>
    <property type="match status" value="2"/>
</dbReference>
<dbReference type="PROSITE" id="PS50297">
    <property type="entry name" value="ANK_REP_REGION"/>
    <property type="match status" value="5"/>
</dbReference>
<feature type="repeat" description="ANK" evidence="3">
    <location>
        <begin position="301"/>
        <end position="333"/>
    </location>
</feature>
<evidence type="ECO:0000256" key="3">
    <source>
        <dbReference type="PROSITE-ProRule" id="PRU00023"/>
    </source>
</evidence>
<accession>A0A1S8A8C1</accession>
<dbReference type="Pfam" id="PF00023">
    <property type="entry name" value="Ank"/>
    <property type="match status" value="2"/>
</dbReference>
<protein>
    <submittedName>
        <fullName evidence="4">Putative ankyrin repeat</fullName>
    </submittedName>
</protein>
<sequence>MAEQSDRNNIYNYVRGGDLECVKKCLASGANIKHNDEGYRLVAIAVQHKHPEVLKHLIDKGADVDRPDSPYWYLEAPLYLAASLGQIEAIDLLLDAGSNVNGVNAQERPLIAATRAGNEKTCEHLLGKGANLDLPDENGQLPIYWAAKTGNLNLLRRLFPKGPTTVKSDKCTGPSIALLEAMGTRDENILRANVECTDEDGWTALHLAANSGHRGAINALLKAGSDINALDMDGQSPFFLAATTGKVDSIEILLRNKAVNLNIKDTGSGQTALSWVAETGQTEALKLLVRAGSDVNCLNRDGQTPLILAAMNGHLDSIQELLRCSSVVDINIRDTIYAQSAVSYAAEKGHTEIVELLIKAKCKICSLAEEGRYPPLERAANRGDTTAIF</sequence>
<dbReference type="Gene3D" id="1.25.40.20">
    <property type="entry name" value="Ankyrin repeat-containing domain"/>
    <property type="match status" value="4"/>
</dbReference>
<dbReference type="PANTHER" id="PTHR24198:SF165">
    <property type="entry name" value="ANKYRIN REPEAT-CONTAINING PROTEIN-RELATED"/>
    <property type="match status" value="1"/>
</dbReference>
<dbReference type="SUPFAM" id="SSF48403">
    <property type="entry name" value="Ankyrin repeat"/>
    <property type="match status" value="1"/>
</dbReference>
<keyword evidence="1" id="KW-0677">Repeat</keyword>
<evidence type="ECO:0000256" key="2">
    <source>
        <dbReference type="ARBA" id="ARBA00023043"/>
    </source>
</evidence>
<feature type="repeat" description="ANK" evidence="3">
    <location>
        <begin position="105"/>
        <end position="137"/>
    </location>
</feature>
<feature type="repeat" description="ANK" evidence="3">
    <location>
        <begin position="233"/>
        <end position="266"/>
    </location>
</feature>
<reference evidence="4" key="1">
    <citation type="submission" date="2016-03" db="EMBL/GenBank/DDBJ databases">
        <title>Draft genome sequence of Rosellinia necatrix.</title>
        <authorList>
            <person name="Kanematsu S."/>
        </authorList>
    </citation>
    <scope>NUCLEOTIDE SEQUENCE [LARGE SCALE GENOMIC DNA]</scope>
    <source>
        <strain evidence="4">W97</strain>
    </source>
</reference>
<evidence type="ECO:0000256" key="1">
    <source>
        <dbReference type="ARBA" id="ARBA00022737"/>
    </source>
</evidence>
<dbReference type="PRINTS" id="PR01415">
    <property type="entry name" value="ANKYRIN"/>
</dbReference>